<protein>
    <submittedName>
        <fullName evidence="1">Uncharacterized protein</fullName>
    </submittedName>
</protein>
<name>B3EKW8_CHLPB</name>
<proteinExistence type="predicted"/>
<gene>
    <name evidence="1" type="ordered locus">Cphamn1_1736</name>
</gene>
<dbReference type="AlphaFoldDB" id="B3EKW8"/>
<dbReference type="EMBL" id="CP001101">
    <property type="protein sequence ID" value="ACE04654.1"/>
    <property type="molecule type" value="Genomic_DNA"/>
</dbReference>
<reference evidence="1" key="1">
    <citation type="submission" date="2008-06" db="EMBL/GenBank/DDBJ databases">
        <title>Complete sequence of Chlorobium phaeobacteroides BS1.</title>
        <authorList>
            <consortium name="US DOE Joint Genome Institute"/>
            <person name="Lucas S."/>
            <person name="Copeland A."/>
            <person name="Lapidus A."/>
            <person name="Glavina del Rio T."/>
            <person name="Dalin E."/>
            <person name="Tice H."/>
            <person name="Bruce D."/>
            <person name="Goodwin L."/>
            <person name="Pitluck S."/>
            <person name="Schmutz J."/>
            <person name="Larimer F."/>
            <person name="Land M."/>
            <person name="Hauser L."/>
            <person name="Kyrpides N."/>
            <person name="Ovchinnikova G."/>
            <person name="Li T."/>
            <person name="Liu Z."/>
            <person name="Zhao F."/>
            <person name="Overmann J."/>
            <person name="Bryant D.A."/>
            <person name="Richardson P."/>
        </authorList>
    </citation>
    <scope>NUCLEOTIDE SEQUENCE [LARGE SCALE GENOMIC DNA]</scope>
    <source>
        <strain evidence="1">BS1</strain>
    </source>
</reference>
<dbReference type="HOGENOM" id="CLU_2057185_0_0_10"/>
<dbReference type="KEGG" id="cpb:Cphamn1_1736"/>
<evidence type="ECO:0000313" key="1">
    <source>
        <dbReference type="EMBL" id="ACE04654.1"/>
    </source>
</evidence>
<organism evidence="1">
    <name type="scientific">Chlorobium phaeobacteroides (strain BS1)</name>
    <dbReference type="NCBI Taxonomy" id="331678"/>
    <lineage>
        <taxon>Bacteria</taxon>
        <taxon>Pseudomonadati</taxon>
        <taxon>Chlorobiota</taxon>
        <taxon>Chlorobiia</taxon>
        <taxon>Chlorobiales</taxon>
        <taxon>Chlorobiaceae</taxon>
        <taxon>Chlorobium/Pelodictyon group</taxon>
        <taxon>Chlorobium</taxon>
    </lineage>
</organism>
<dbReference type="OrthoDB" id="1441420at2"/>
<accession>B3EKW8</accession>
<sequence>MPSGVIVAEKIISYDIAYYAGGKFASGYPFRAIIGLRREDGSLIGGAYFHRDQGKMPDTDEQTSTGYIWCHYHWEDFPHILDMLRNENPVYVRYVAGSWNLASITTMMEPVGEGEPKGS</sequence>